<feature type="domain" description="1,4-alpha-glucan branching enzyme C-terminal" evidence="1">
    <location>
        <begin position="1"/>
        <end position="67"/>
    </location>
</feature>
<feature type="non-terminal residue" evidence="2">
    <location>
        <position position="1"/>
    </location>
</feature>
<dbReference type="Gene3D" id="1.20.1430.10">
    <property type="entry name" value="Families 57/38 glycoside transferase, middle domain"/>
    <property type="match status" value="1"/>
</dbReference>
<organism evidence="2">
    <name type="scientific">marine sediment metagenome</name>
    <dbReference type="NCBI Taxonomy" id="412755"/>
    <lineage>
        <taxon>unclassified sequences</taxon>
        <taxon>metagenomes</taxon>
        <taxon>ecological metagenomes</taxon>
    </lineage>
</organism>
<evidence type="ECO:0000313" key="2">
    <source>
        <dbReference type="EMBL" id="GAI03348.1"/>
    </source>
</evidence>
<dbReference type="InterPro" id="IPR015293">
    <property type="entry name" value="BE_C"/>
</dbReference>
<dbReference type="Pfam" id="PF09210">
    <property type="entry name" value="BE_C"/>
    <property type="match status" value="1"/>
</dbReference>
<proteinExistence type="predicted"/>
<reference evidence="2" key="1">
    <citation type="journal article" date="2014" name="Front. Microbiol.">
        <title>High frequency of phylogenetically diverse reductive dehalogenase-homologous genes in deep subseafloor sedimentary metagenomes.</title>
        <authorList>
            <person name="Kawai M."/>
            <person name="Futagami T."/>
            <person name="Toyoda A."/>
            <person name="Takaki Y."/>
            <person name="Nishi S."/>
            <person name="Hori S."/>
            <person name="Arai W."/>
            <person name="Tsubouchi T."/>
            <person name="Morono Y."/>
            <person name="Uchiyama I."/>
            <person name="Ito T."/>
            <person name="Fujiyama A."/>
            <person name="Inagaki F."/>
            <person name="Takami H."/>
        </authorList>
    </citation>
    <scope>NUCLEOTIDE SEQUENCE</scope>
    <source>
        <strain evidence="2">Expedition CK06-06</strain>
    </source>
</reference>
<comment type="caution">
    <text evidence="2">The sequence shown here is derived from an EMBL/GenBank/DDBJ whole genome shotgun (WGS) entry which is preliminary data.</text>
</comment>
<name>X1K9R4_9ZZZZ</name>
<dbReference type="SUPFAM" id="SSF88688">
    <property type="entry name" value="Families 57/38 glycoside transferase middle domain"/>
    <property type="match status" value="1"/>
</dbReference>
<accession>X1K9R4</accession>
<dbReference type="InterPro" id="IPR028995">
    <property type="entry name" value="Glyco_hydro_57/38_cen_sf"/>
</dbReference>
<sequence>QSSDWQFLISTLSARDYAELRFRSHFENFKQLARMLKKEKIEPDKINFLKDLETQDNCFEDLDLSIFKRK</sequence>
<dbReference type="InterPro" id="IPR037090">
    <property type="entry name" value="57_glycoside_trans_central"/>
</dbReference>
<gene>
    <name evidence="2" type="ORF">S06H3_16862</name>
</gene>
<protein>
    <recommendedName>
        <fullName evidence="1">1,4-alpha-glucan branching enzyme C-terminal domain-containing protein</fullName>
    </recommendedName>
</protein>
<dbReference type="EMBL" id="BARV01008382">
    <property type="protein sequence ID" value="GAI03348.1"/>
    <property type="molecule type" value="Genomic_DNA"/>
</dbReference>
<dbReference type="AlphaFoldDB" id="X1K9R4"/>
<evidence type="ECO:0000259" key="1">
    <source>
        <dbReference type="Pfam" id="PF09210"/>
    </source>
</evidence>